<keyword evidence="1 4" id="KW-0808">Transferase</keyword>
<sequence length="175" mass="19803">MERKENLKIRLAAQSDFSWILSLYAGATRKMRDEGIDQWDERYPDREILLQDVERGEMLLLTMDGKPVSAVVLNAEQSPEYEAVEWHIGRVDPPGVIHRLCVGAQAQEKGLGKRTLEAAERRAYSLGYRTIRLDTFTKNPAAVNLYESAGYSRAGIVTFCKGTFICFEKLLDGET</sequence>
<dbReference type="SUPFAM" id="SSF55729">
    <property type="entry name" value="Acyl-CoA N-acyltransferases (Nat)"/>
    <property type="match status" value="1"/>
</dbReference>
<name>A0A7G8TDD9_9FIRM</name>
<dbReference type="InterPro" id="IPR000182">
    <property type="entry name" value="GNAT_dom"/>
</dbReference>
<dbReference type="GO" id="GO:0016747">
    <property type="term" value="F:acyltransferase activity, transferring groups other than amino-acyl groups"/>
    <property type="evidence" value="ECO:0007669"/>
    <property type="project" value="InterPro"/>
</dbReference>
<dbReference type="AlphaFoldDB" id="A0A7G8TDD9"/>
<keyword evidence="2" id="KW-0012">Acyltransferase</keyword>
<dbReference type="CDD" id="cd04301">
    <property type="entry name" value="NAT_SF"/>
    <property type="match status" value="1"/>
</dbReference>
<evidence type="ECO:0000313" key="5">
    <source>
        <dbReference type="Proteomes" id="UP000515909"/>
    </source>
</evidence>
<dbReference type="Proteomes" id="UP000515909">
    <property type="component" value="Chromosome"/>
</dbReference>
<feature type="domain" description="N-acetyltransferase" evidence="3">
    <location>
        <begin position="7"/>
        <end position="172"/>
    </location>
</feature>
<dbReference type="Gene3D" id="3.40.630.30">
    <property type="match status" value="1"/>
</dbReference>
<proteinExistence type="predicted"/>
<dbReference type="PROSITE" id="PS51186">
    <property type="entry name" value="GNAT"/>
    <property type="match status" value="1"/>
</dbReference>
<evidence type="ECO:0000259" key="3">
    <source>
        <dbReference type="PROSITE" id="PS51186"/>
    </source>
</evidence>
<dbReference type="KEGG" id="cfem:HCR03_05070"/>
<dbReference type="EMBL" id="CP060286">
    <property type="protein sequence ID" value="QNK41630.1"/>
    <property type="molecule type" value="Genomic_DNA"/>
</dbReference>
<protein>
    <submittedName>
        <fullName evidence="4">GNAT family N-acetyltransferase</fullName>
    </submittedName>
</protein>
<dbReference type="PANTHER" id="PTHR43877">
    <property type="entry name" value="AMINOALKYLPHOSPHONATE N-ACETYLTRANSFERASE-RELATED-RELATED"/>
    <property type="match status" value="1"/>
</dbReference>
<evidence type="ECO:0000256" key="2">
    <source>
        <dbReference type="ARBA" id="ARBA00023315"/>
    </source>
</evidence>
<dbReference type="InterPro" id="IPR016181">
    <property type="entry name" value="Acyl_CoA_acyltransferase"/>
</dbReference>
<dbReference type="InterPro" id="IPR050832">
    <property type="entry name" value="Bact_Acetyltransf"/>
</dbReference>
<dbReference type="RefSeq" id="WP_187036959.1">
    <property type="nucleotide sequence ID" value="NZ_CP060286.1"/>
</dbReference>
<dbReference type="PANTHER" id="PTHR43877:SF2">
    <property type="entry name" value="AMINOALKYLPHOSPHONATE N-ACETYLTRANSFERASE-RELATED"/>
    <property type="match status" value="1"/>
</dbReference>
<reference evidence="4 5" key="1">
    <citation type="submission" date="2020-08" db="EMBL/GenBank/DDBJ databases">
        <title>The isolate Caproiciproducens sp. 7D4C2 produces n-caproate at mildly acidic conditions from hexoses: genome and rBOX comparison with related strains and chain-elongating bacteria.</title>
        <authorList>
            <person name="Esquivel-Elizondo S."/>
            <person name="Bagci C."/>
            <person name="Temovska M."/>
            <person name="Jeon B.S."/>
            <person name="Bessarab I."/>
            <person name="Williams R.B.H."/>
            <person name="Huson D.H."/>
            <person name="Angenent L.T."/>
        </authorList>
    </citation>
    <scope>NUCLEOTIDE SEQUENCE [LARGE SCALE GENOMIC DNA]</scope>
    <source>
        <strain evidence="4 5">7D4C2</strain>
    </source>
</reference>
<evidence type="ECO:0000256" key="1">
    <source>
        <dbReference type="ARBA" id="ARBA00022679"/>
    </source>
</evidence>
<organism evidence="4 5">
    <name type="scientific">Caproicibacter fermentans</name>
    <dbReference type="NCBI Taxonomy" id="2576756"/>
    <lineage>
        <taxon>Bacteria</taxon>
        <taxon>Bacillati</taxon>
        <taxon>Bacillota</taxon>
        <taxon>Clostridia</taxon>
        <taxon>Eubacteriales</taxon>
        <taxon>Acutalibacteraceae</taxon>
        <taxon>Caproicibacter</taxon>
    </lineage>
</organism>
<dbReference type="Pfam" id="PF00583">
    <property type="entry name" value="Acetyltransf_1"/>
    <property type="match status" value="1"/>
</dbReference>
<accession>A0A7G8TDD9</accession>
<evidence type="ECO:0000313" key="4">
    <source>
        <dbReference type="EMBL" id="QNK41630.1"/>
    </source>
</evidence>
<gene>
    <name evidence="4" type="ORF">HCR03_05070</name>
</gene>